<dbReference type="KEGG" id="cex:CSE_12430"/>
<feature type="site" description="Transition state stabilizer" evidence="7">
    <location>
        <position position="36"/>
    </location>
</feature>
<feature type="binding site" evidence="7">
    <location>
        <begin position="36"/>
        <end position="37"/>
    </location>
    <ligand>
        <name>4-CDP-2-C-methyl-D-erythritol 2-phosphate</name>
        <dbReference type="ChEBI" id="CHEBI:57919"/>
    </ligand>
</feature>
<comment type="function">
    <text evidence="7">Involved in the biosynthesis of isopentenyl diphosphate (IPP) and dimethylallyl diphosphate (DMAPP), two major building blocks of isoprenoid compounds. Catalyzes the conversion of 4-diphosphocytidyl-2-C-methyl-D-erythritol 2-phosphate (CDP-ME2P) to 2-C-methyl-D-erythritol 2,4-cyclodiphosphate (ME-CPP) with a corresponding release of cytidine 5-monophosphate (CMP).</text>
</comment>
<dbReference type="GO" id="GO:0008685">
    <property type="term" value="F:2-C-methyl-D-erythritol 2,4-cyclodiphosphate synthase activity"/>
    <property type="evidence" value="ECO:0007669"/>
    <property type="project" value="UniProtKB-UniRule"/>
</dbReference>
<dbReference type="UniPathway" id="UPA00056">
    <property type="reaction ID" value="UER00095"/>
</dbReference>
<dbReference type="EC" id="4.6.1.12" evidence="3 7"/>
<dbReference type="PANTHER" id="PTHR43181:SF1">
    <property type="entry name" value="2-C-METHYL-D-ERYTHRITOL 2,4-CYCLODIPHOSPHATE SYNTHASE, CHLOROPLASTIC"/>
    <property type="match status" value="1"/>
</dbReference>
<dbReference type="PROSITE" id="PS01350">
    <property type="entry name" value="ISPF"/>
    <property type="match status" value="1"/>
</dbReference>
<dbReference type="EMBL" id="AP012051">
    <property type="protein sequence ID" value="BAL81369.1"/>
    <property type="molecule type" value="Genomic_DNA"/>
</dbReference>
<dbReference type="OrthoDB" id="9804336at2"/>
<evidence type="ECO:0000313" key="11">
    <source>
        <dbReference type="Proteomes" id="UP000004793"/>
    </source>
</evidence>
<comment type="subunit">
    <text evidence="7">Homotrimer.</text>
</comment>
<keyword evidence="4 7" id="KW-0479">Metal-binding</keyword>
<comment type="pathway">
    <text evidence="2 7">Isoprenoid biosynthesis; isopentenyl diphosphate biosynthesis via DXP pathway; isopentenyl diphosphate from 1-deoxy-D-xylulose 5-phosphate: step 4/6.</text>
</comment>
<evidence type="ECO:0000256" key="7">
    <source>
        <dbReference type="HAMAP-Rule" id="MF_00107"/>
    </source>
</evidence>
<dbReference type="GO" id="GO:0046872">
    <property type="term" value="F:metal ion binding"/>
    <property type="evidence" value="ECO:0007669"/>
    <property type="project" value="UniProtKB-KW"/>
</dbReference>
<keyword evidence="6 7" id="KW-0456">Lyase</keyword>
<feature type="binding site" evidence="7">
    <location>
        <position position="141"/>
    </location>
    <ligand>
        <name>4-CDP-2-C-methyl-D-erythritol 2-phosphate</name>
        <dbReference type="ChEBI" id="CHEBI:57919"/>
    </ligand>
</feature>
<keyword evidence="11" id="KW-1185">Reference proteome</keyword>
<feature type="binding site" evidence="7">
    <location>
        <begin position="63"/>
        <end position="67"/>
    </location>
    <ligand>
        <name>4-CDP-2-C-methyl-D-erythritol 2-phosphate</name>
        <dbReference type="ChEBI" id="CHEBI:57919"/>
    </ligand>
</feature>
<gene>
    <name evidence="7 10" type="primary">ispF</name>
    <name evidence="10" type="ordered locus">CSE_12430</name>
</gene>
<comment type="caution">
    <text evidence="7">Lacks conserved residue(s) required for the propagation of feature annotation.</text>
</comment>
<feature type="binding site" evidence="7">
    <location>
        <begin position="10"/>
        <end position="12"/>
    </location>
    <ligand>
        <name>4-CDP-2-C-methyl-D-erythritol 2-phosphate</name>
        <dbReference type="ChEBI" id="CHEBI:57919"/>
    </ligand>
</feature>
<dbReference type="CDD" id="cd00554">
    <property type="entry name" value="MECDP_synthase"/>
    <property type="match status" value="1"/>
</dbReference>
<accession>A0A7U6GFC7</accession>
<feature type="domain" description="2-C-methyl-D-erythritol 2,4-cyclodiphosphate synthase" evidence="9">
    <location>
        <begin position="4"/>
        <end position="156"/>
    </location>
</feature>
<dbReference type="InterPro" id="IPR036571">
    <property type="entry name" value="MECDP_synthase_sf"/>
</dbReference>
<protein>
    <recommendedName>
        <fullName evidence="3 7">2-C-methyl-D-erythritol 2,4-cyclodiphosphate synthase</fullName>
        <shortName evidence="7">MECDP-synthase</shortName>
        <shortName evidence="7">MECPP-synthase</shortName>
        <shortName evidence="7">MECPS</shortName>
        <ecNumber evidence="3 7">4.6.1.12</ecNumber>
    </recommendedName>
</protein>
<name>A0A7U6GFC7_CALEA</name>
<evidence type="ECO:0000256" key="5">
    <source>
        <dbReference type="ARBA" id="ARBA00023229"/>
    </source>
</evidence>
<dbReference type="NCBIfam" id="TIGR00151">
    <property type="entry name" value="ispF"/>
    <property type="match status" value="1"/>
</dbReference>
<dbReference type="GO" id="GO:0019288">
    <property type="term" value="P:isopentenyl diphosphate biosynthetic process, methylerythritol 4-phosphate pathway"/>
    <property type="evidence" value="ECO:0007669"/>
    <property type="project" value="UniProtKB-UniRule"/>
</dbReference>
<evidence type="ECO:0000256" key="4">
    <source>
        <dbReference type="ARBA" id="ARBA00022723"/>
    </source>
</evidence>
<dbReference type="Gene3D" id="3.30.1330.50">
    <property type="entry name" value="2-C-methyl-D-erythritol 2,4-cyclodiphosphate synthase"/>
    <property type="match status" value="1"/>
</dbReference>
<organism evidence="10 11">
    <name type="scientific">Caldisericum exile (strain DSM 21853 / NBRC 104410 / AZM16c01)</name>
    <dbReference type="NCBI Taxonomy" id="511051"/>
    <lineage>
        <taxon>Bacteria</taxon>
        <taxon>Pseudomonadati</taxon>
        <taxon>Caldisericota/Cryosericota group</taxon>
        <taxon>Caldisericota</taxon>
        <taxon>Caldisericia</taxon>
        <taxon>Caldisericales</taxon>
        <taxon>Caldisericaceae</taxon>
        <taxon>Caldisericum</taxon>
    </lineage>
</organism>
<sequence>METRIGIGYDSHRFVEGKTLYLGGVEIPFDKGLYGHSDGDALIHAIIDAILGALSWGDIGKWFPDNDPNLKNIRSTVLLSRVKEKLDQNHVSIINIDSVVILEEPRIAPFTDSMREVIAKILGIEKDRISIKGKTNEGMGFVGRKEGVQTLAIVVLEI</sequence>
<dbReference type="AlphaFoldDB" id="A0A7U6GFC7"/>
<evidence type="ECO:0000256" key="2">
    <source>
        <dbReference type="ARBA" id="ARBA00004709"/>
    </source>
</evidence>
<dbReference type="Pfam" id="PF02542">
    <property type="entry name" value="YgbB"/>
    <property type="match status" value="1"/>
</dbReference>
<feature type="binding site" evidence="7">
    <location>
        <position position="12"/>
    </location>
    <ligand>
        <name>a divalent metal cation</name>
        <dbReference type="ChEBI" id="CHEBI:60240"/>
    </ligand>
</feature>
<evidence type="ECO:0000256" key="6">
    <source>
        <dbReference type="ARBA" id="ARBA00023239"/>
    </source>
</evidence>
<evidence type="ECO:0000256" key="3">
    <source>
        <dbReference type="ARBA" id="ARBA00012579"/>
    </source>
</evidence>
<evidence type="ECO:0000313" key="10">
    <source>
        <dbReference type="EMBL" id="BAL81369.1"/>
    </source>
</evidence>
<dbReference type="HAMAP" id="MF_00107">
    <property type="entry name" value="IspF"/>
    <property type="match status" value="1"/>
</dbReference>
<dbReference type="InterPro" id="IPR020555">
    <property type="entry name" value="MECDP_synthase_CS"/>
</dbReference>
<dbReference type="GO" id="GO:0016114">
    <property type="term" value="P:terpenoid biosynthetic process"/>
    <property type="evidence" value="ECO:0007669"/>
    <property type="project" value="InterPro"/>
</dbReference>
<feature type="site" description="Transition state stabilizer" evidence="7">
    <location>
        <position position="135"/>
    </location>
</feature>
<reference evidence="10 11" key="1">
    <citation type="submission" date="2011-01" db="EMBL/GenBank/DDBJ databases">
        <title>Whole genome sequence of Caldisericum exile AZM16c01.</title>
        <authorList>
            <person name="Narita-Yamada S."/>
            <person name="Kawakoshi A."/>
            <person name="Nakamura S."/>
            <person name="Sasagawa M."/>
            <person name="Fukada J."/>
            <person name="Sekine M."/>
            <person name="Kato Y."/>
            <person name="Fukai R."/>
            <person name="Sasaki K."/>
            <person name="Hanamaki A."/>
            <person name="Narita H."/>
            <person name="Konno Y."/>
            <person name="Mori K."/>
            <person name="Yamazaki S."/>
            <person name="Suzuki K."/>
            <person name="Fujita N."/>
        </authorList>
    </citation>
    <scope>NUCLEOTIDE SEQUENCE [LARGE SCALE GENOMIC DNA]</scope>
    <source>
        <strain evidence="11">DSM 21853 / NBRC 104410 / AZM16c01</strain>
    </source>
</reference>
<evidence type="ECO:0000259" key="9">
    <source>
        <dbReference type="Pfam" id="PF02542"/>
    </source>
</evidence>
<dbReference type="Proteomes" id="UP000004793">
    <property type="component" value="Chromosome"/>
</dbReference>
<dbReference type="RefSeq" id="WP_014453765.1">
    <property type="nucleotide sequence ID" value="NC_017096.1"/>
</dbReference>
<proteinExistence type="inferred from homology"/>
<dbReference type="PANTHER" id="PTHR43181">
    <property type="entry name" value="2-C-METHYL-D-ERYTHRITOL 2,4-CYCLODIPHOSPHATE SYNTHASE, CHLOROPLASTIC"/>
    <property type="match status" value="1"/>
</dbReference>
<dbReference type="SUPFAM" id="SSF69765">
    <property type="entry name" value="IpsF-like"/>
    <property type="match status" value="1"/>
</dbReference>
<feature type="binding site" evidence="7">
    <location>
        <position position="144"/>
    </location>
    <ligand>
        <name>4-CDP-2-C-methyl-D-erythritol 2-phosphate</name>
        <dbReference type="ChEBI" id="CHEBI:57919"/>
    </ligand>
</feature>
<evidence type="ECO:0000256" key="1">
    <source>
        <dbReference type="ARBA" id="ARBA00000200"/>
    </source>
</evidence>
<evidence type="ECO:0000256" key="8">
    <source>
        <dbReference type="RuleBase" id="RU004395"/>
    </source>
</evidence>
<feature type="binding site" evidence="7">
    <location>
        <begin position="58"/>
        <end position="60"/>
    </location>
    <ligand>
        <name>4-CDP-2-C-methyl-D-erythritol 2-phosphate</name>
        <dbReference type="ChEBI" id="CHEBI:57919"/>
    </ligand>
</feature>
<comment type="cofactor">
    <cofactor evidence="7">
        <name>a divalent metal cation</name>
        <dbReference type="ChEBI" id="CHEBI:60240"/>
    </cofactor>
    <text evidence="7">Binds 1 divalent metal cation per subunit.</text>
</comment>
<feature type="binding site" evidence="7">
    <location>
        <position position="10"/>
    </location>
    <ligand>
        <name>a divalent metal cation</name>
        <dbReference type="ChEBI" id="CHEBI:60240"/>
    </ligand>
</feature>
<comment type="catalytic activity">
    <reaction evidence="1 7 8">
        <text>4-CDP-2-C-methyl-D-erythritol 2-phosphate = 2-C-methyl-D-erythritol 2,4-cyclic diphosphate + CMP</text>
        <dbReference type="Rhea" id="RHEA:23864"/>
        <dbReference type="ChEBI" id="CHEBI:57919"/>
        <dbReference type="ChEBI" id="CHEBI:58483"/>
        <dbReference type="ChEBI" id="CHEBI:60377"/>
        <dbReference type="EC" id="4.6.1.12"/>
    </reaction>
</comment>
<keyword evidence="5 7" id="KW-0414">Isoprene biosynthesis</keyword>
<comment type="similarity">
    <text evidence="7 8">Belongs to the IspF family.</text>
</comment>
<feature type="binding site" evidence="7">
    <location>
        <position position="44"/>
    </location>
    <ligand>
        <name>a divalent metal cation</name>
        <dbReference type="ChEBI" id="CHEBI:60240"/>
    </ligand>
</feature>
<dbReference type="InterPro" id="IPR003526">
    <property type="entry name" value="MECDP_synthase"/>
</dbReference>